<evidence type="ECO:0000313" key="2">
    <source>
        <dbReference type="Proteomes" id="UP001161257"/>
    </source>
</evidence>
<proteinExistence type="predicted"/>
<reference evidence="1" key="1">
    <citation type="submission" date="2023-01" db="EMBL/GenBank/DDBJ databases">
        <title>Whole-genome sequence of Pseudomonas putida NBRC 14671.</title>
        <authorList>
            <person name="Morohoshi T."/>
            <person name="Someya N."/>
        </authorList>
    </citation>
    <scope>NUCLEOTIDE SEQUENCE</scope>
    <source>
        <strain evidence="1">NBRC 14671</strain>
    </source>
</reference>
<evidence type="ECO:0000313" key="1">
    <source>
        <dbReference type="EMBL" id="GLO36132.1"/>
    </source>
</evidence>
<dbReference type="Proteomes" id="UP001161257">
    <property type="component" value="Unassembled WGS sequence"/>
</dbReference>
<protein>
    <submittedName>
        <fullName evidence="1">Uncharacterized protein</fullName>
    </submittedName>
</protein>
<dbReference type="EMBL" id="BSKJ01000006">
    <property type="protein sequence ID" value="GLO36132.1"/>
    <property type="molecule type" value="Genomic_DNA"/>
</dbReference>
<comment type="caution">
    <text evidence="1">The sequence shown here is derived from an EMBL/GenBank/DDBJ whole genome shotgun (WGS) entry which is preliminary data.</text>
</comment>
<dbReference type="RefSeq" id="WP_284354322.1">
    <property type="nucleotide sequence ID" value="NZ_BSKF01000004.1"/>
</dbReference>
<gene>
    <name evidence="1" type="ORF">PPUN14671_29670</name>
</gene>
<dbReference type="AlphaFoldDB" id="A0AA37R7H4"/>
<sequence length="150" mass="17075">MDVTNVNMTLPDFAQMQNVQDQVFHLIENWDMNVLPGAREQLGELRTLLLAVERAFKESLIGAIVLLEDRDFIPVKQGADTHYRLASVLSRLSQLHSLLARQNVRLELFTLSALVEPLSELDKRIVSLQNQALAFDQRLAQLRQQRADIG</sequence>
<name>A0AA37R7H4_PSEPU</name>
<accession>A0AA37R7H4</accession>
<organism evidence="1 2">
    <name type="scientific">Pseudomonas putida</name>
    <name type="common">Arthrobacter siderocapsulatus</name>
    <dbReference type="NCBI Taxonomy" id="303"/>
    <lineage>
        <taxon>Bacteria</taxon>
        <taxon>Pseudomonadati</taxon>
        <taxon>Pseudomonadota</taxon>
        <taxon>Gammaproteobacteria</taxon>
        <taxon>Pseudomonadales</taxon>
        <taxon>Pseudomonadaceae</taxon>
        <taxon>Pseudomonas</taxon>
    </lineage>
</organism>